<keyword evidence="3" id="KW-0444">Lipid biosynthesis</keyword>
<keyword evidence="12" id="KW-1185">Reference proteome</keyword>
<dbReference type="KEGG" id="aplc:110977368"/>
<dbReference type="Proteomes" id="UP000694845">
    <property type="component" value="Unplaced"/>
</dbReference>
<keyword evidence="6" id="KW-0443">Lipid metabolism</keyword>
<dbReference type="SUPFAM" id="SSF53474">
    <property type="entry name" value="alpha/beta-Hydrolases"/>
    <property type="match status" value="1"/>
</dbReference>
<evidence type="ECO:0000256" key="3">
    <source>
        <dbReference type="ARBA" id="ARBA00022516"/>
    </source>
</evidence>
<evidence type="ECO:0000259" key="11">
    <source>
        <dbReference type="Pfam" id="PF00975"/>
    </source>
</evidence>
<evidence type="ECO:0000256" key="5">
    <source>
        <dbReference type="ARBA" id="ARBA00022832"/>
    </source>
</evidence>
<evidence type="ECO:0000256" key="10">
    <source>
        <dbReference type="ARBA" id="ARBA00079653"/>
    </source>
</evidence>
<dbReference type="InterPro" id="IPR012223">
    <property type="entry name" value="TEII"/>
</dbReference>
<evidence type="ECO:0000256" key="4">
    <source>
        <dbReference type="ARBA" id="ARBA00022801"/>
    </source>
</evidence>
<dbReference type="InterPro" id="IPR029058">
    <property type="entry name" value="AB_hydrolase_fold"/>
</dbReference>
<comment type="similarity">
    <text evidence="1">Belongs to the thioesterase family.</text>
</comment>
<dbReference type="FunFam" id="3.40.50.1820:FF:000153">
    <property type="entry name" value="Surfactin synthase thioesterase subunit"/>
    <property type="match status" value="1"/>
</dbReference>
<evidence type="ECO:0000256" key="7">
    <source>
        <dbReference type="ARBA" id="ARBA00023160"/>
    </source>
</evidence>
<dbReference type="Gene3D" id="3.40.50.1820">
    <property type="entry name" value="alpha/beta hydrolase"/>
    <property type="match status" value="1"/>
</dbReference>
<dbReference type="GeneID" id="110977368"/>
<accession>A0A8B7Y454</accession>
<dbReference type="OMA" id="SKTCTFH"/>
<dbReference type="GO" id="GO:0051792">
    <property type="term" value="P:medium-chain fatty acid biosynthetic process"/>
    <property type="evidence" value="ECO:0007669"/>
    <property type="project" value="UniProtKB-ARBA"/>
</dbReference>
<dbReference type="GO" id="GO:0016297">
    <property type="term" value="F:fatty acyl-[ACP] hydrolase activity"/>
    <property type="evidence" value="ECO:0007669"/>
    <property type="project" value="UniProtKB-EC"/>
</dbReference>
<protein>
    <recommendedName>
        <fullName evidence="9">S-acyl fatty acid synthase thioesterase, medium chain</fullName>
        <ecNumber evidence="2">3.1.2.14</ecNumber>
    </recommendedName>
    <alternativeName>
        <fullName evidence="10">Thioesterase II</fullName>
    </alternativeName>
</protein>
<organism evidence="12 13">
    <name type="scientific">Acanthaster planci</name>
    <name type="common">Crown-of-thorns starfish</name>
    <dbReference type="NCBI Taxonomy" id="133434"/>
    <lineage>
        <taxon>Eukaryota</taxon>
        <taxon>Metazoa</taxon>
        <taxon>Echinodermata</taxon>
        <taxon>Eleutherozoa</taxon>
        <taxon>Asterozoa</taxon>
        <taxon>Asteroidea</taxon>
        <taxon>Valvatacea</taxon>
        <taxon>Valvatida</taxon>
        <taxon>Acanthasteridae</taxon>
        <taxon>Acanthaster</taxon>
    </lineage>
</organism>
<gene>
    <name evidence="13" type="primary">LOC110977368</name>
</gene>
<keyword evidence="5" id="KW-0276">Fatty acid metabolism</keyword>
<name>A0A8B7Y454_ACAPL</name>
<evidence type="ECO:0000256" key="8">
    <source>
        <dbReference type="ARBA" id="ARBA00048536"/>
    </source>
</evidence>
<dbReference type="CTD" id="55301"/>
<dbReference type="AlphaFoldDB" id="A0A8B7Y454"/>
<dbReference type="RefSeq" id="XP_022087110.1">
    <property type="nucleotide sequence ID" value="XM_022231418.1"/>
</dbReference>
<evidence type="ECO:0000256" key="2">
    <source>
        <dbReference type="ARBA" id="ARBA00012480"/>
    </source>
</evidence>
<evidence type="ECO:0000256" key="9">
    <source>
        <dbReference type="ARBA" id="ARBA00073799"/>
    </source>
</evidence>
<keyword evidence="7" id="KW-0275">Fatty acid biosynthesis</keyword>
<evidence type="ECO:0000256" key="6">
    <source>
        <dbReference type="ARBA" id="ARBA00023098"/>
    </source>
</evidence>
<dbReference type="PANTHER" id="PTHR11487">
    <property type="entry name" value="THIOESTERASE"/>
    <property type="match status" value="1"/>
</dbReference>
<dbReference type="OrthoDB" id="541883at2759"/>
<evidence type="ECO:0000256" key="1">
    <source>
        <dbReference type="ARBA" id="ARBA00007169"/>
    </source>
</evidence>
<dbReference type="InterPro" id="IPR001031">
    <property type="entry name" value="Thioesterase"/>
</dbReference>
<evidence type="ECO:0000313" key="13">
    <source>
        <dbReference type="RefSeq" id="XP_022087110.1"/>
    </source>
</evidence>
<reference evidence="13" key="1">
    <citation type="submission" date="2025-08" db="UniProtKB">
        <authorList>
            <consortium name="RefSeq"/>
        </authorList>
    </citation>
    <scope>IDENTIFICATION</scope>
</reference>
<keyword evidence="4" id="KW-0378">Hydrolase</keyword>
<dbReference type="Pfam" id="PF00975">
    <property type="entry name" value="Thioesterase"/>
    <property type="match status" value="1"/>
</dbReference>
<dbReference type="PANTHER" id="PTHR11487:SF0">
    <property type="entry name" value="S-ACYL FATTY ACID SYNTHASE THIOESTERASE, MEDIUM CHAIN"/>
    <property type="match status" value="1"/>
</dbReference>
<feature type="domain" description="Thioesterase" evidence="11">
    <location>
        <begin position="20"/>
        <end position="248"/>
    </location>
</feature>
<dbReference type="EC" id="3.1.2.14" evidence="2"/>
<comment type="catalytic activity">
    <reaction evidence="8">
        <text>(9Z)-octadecenoyl-[ACP] + H2O = (9Z)-octadecenoate + holo-[ACP] + H(+)</text>
        <dbReference type="Rhea" id="RHEA:15057"/>
        <dbReference type="Rhea" id="RHEA-COMP:9685"/>
        <dbReference type="Rhea" id="RHEA-COMP:9924"/>
        <dbReference type="ChEBI" id="CHEBI:15377"/>
        <dbReference type="ChEBI" id="CHEBI:15378"/>
        <dbReference type="ChEBI" id="CHEBI:30823"/>
        <dbReference type="ChEBI" id="CHEBI:64479"/>
        <dbReference type="ChEBI" id="CHEBI:78783"/>
        <dbReference type="EC" id="3.1.2.14"/>
    </reaction>
</comment>
<proteinExistence type="inferred from homology"/>
<evidence type="ECO:0000313" key="12">
    <source>
        <dbReference type="Proteomes" id="UP000694845"/>
    </source>
</evidence>
<sequence length="257" mass="28900">MDKWVCRRRGQQQTGDSSCRLFFFPWGGGGTGLYNSWAKFFPESIEVNVVCLPGREFRFKETPYTNLDVLIADLCKDFLPSLQEKPFAFFGHSLGAIISFELACYLKTHHNIEPACLFLSGATGPYSKVRQEMVSDKPVDQLTEEEFLQKLEKLGGTPKDVLAQPNLLKLFIPCIKADLMMLQHYGKEAPAVPIISCPVNFFEGAEDTSRDHDIESWKTVSSGPFNIQYLPGGHFYLQQRDNAGKMIKSMAEALTPS</sequence>